<evidence type="ECO:0000256" key="19">
    <source>
        <dbReference type="PIRSR" id="PIRSR634016-3"/>
    </source>
</evidence>
<feature type="chain" id="PRO_5043990846" evidence="21">
    <location>
        <begin position="19"/>
        <end position="1795"/>
    </location>
</feature>
<dbReference type="InterPro" id="IPR034016">
    <property type="entry name" value="M1_APN-typ"/>
</dbReference>
<evidence type="ECO:0000256" key="21">
    <source>
        <dbReference type="SAM" id="SignalP"/>
    </source>
</evidence>
<evidence type="ECO:0000256" key="13">
    <source>
        <dbReference type="ARBA" id="ARBA00022989"/>
    </source>
</evidence>
<dbReference type="FunFam" id="1.10.390.10:FF:000019">
    <property type="entry name" value="Aminopeptidase"/>
    <property type="match status" value="1"/>
</dbReference>
<keyword evidence="12" id="KW-0735">Signal-anchor</keyword>
<evidence type="ECO:0000256" key="15">
    <source>
        <dbReference type="ARBA" id="ARBA00023136"/>
    </source>
</evidence>
<proteinExistence type="inferred from homology"/>
<feature type="binding site" evidence="19">
    <location>
        <position position="356"/>
    </location>
    <ligand>
        <name>Zn(2+)</name>
        <dbReference type="ChEBI" id="CHEBI:29105"/>
        <note>catalytic</note>
    </ligand>
</feature>
<dbReference type="Pfam" id="PF11838">
    <property type="entry name" value="ERAP1_C"/>
    <property type="match status" value="2"/>
</dbReference>
<keyword evidence="8 19" id="KW-0479">Metal-binding</keyword>
<evidence type="ECO:0000256" key="20">
    <source>
        <dbReference type="PIRSR" id="PIRSR634016-4"/>
    </source>
</evidence>
<evidence type="ECO:0000256" key="12">
    <source>
        <dbReference type="ARBA" id="ARBA00022968"/>
    </source>
</evidence>
<evidence type="ECO:0000313" key="26">
    <source>
        <dbReference type="Proteomes" id="UP001458880"/>
    </source>
</evidence>
<dbReference type="Pfam" id="PF01433">
    <property type="entry name" value="Peptidase_M1"/>
    <property type="match status" value="3"/>
</dbReference>
<evidence type="ECO:0000259" key="23">
    <source>
        <dbReference type="Pfam" id="PF11838"/>
    </source>
</evidence>
<evidence type="ECO:0000256" key="2">
    <source>
        <dbReference type="ARBA" id="ARBA00004609"/>
    </source>
</evidence>
<evidence type="ECO:0000256" key="17">
    <source>
        <dbReference type="ARBA" id="ARBA00023288"/>
    </source>
</evidence>
<dbReference type="EMBL" id="JASPKY010000141">
    <property type="protein sequence ID" value="KAK9730880.1"/>
    <property type="molecule type" value="Genomic_DNA"/>
</dbReference>
<dbReference type="GO" id="GO:0006508">
    <property type="term" value="P:proteolysis"/>
    <property type="evidence" value="ECO:0007669"/>
    <property type="project" value="UniProtKB-KW"/>
</dbReference>
<evidence type="ECO:0000256" key="4">
    <source>
        <dbReference type="ARBA" id="ARBA00022475"/>
    </source>
</evidence>
<dbReference type="FunFam" id="2.60.40.1730:FF:000013">
    <property type="entry name" value="Aminopeptidase"/>
    <property type="match status" value="1"/>
</dbReference>
<dbReference type="GO" id="GO:0070006">
    <property type="term" value="F:metalloaminopeptidase activity"/>
    <property type="evidence" value="ECO:0007669"/>
    <property type="project" value="TreeGrafter"/>
</dbReference>
<name>A0AAW1LBP4_POPJA</name>
<evidence type="ECO:0000256" key="18">
    <source>
        <dbReference type="PIRSR" id="PIRSR634016-1"/>
    </source>
</evidence>
<keyword evidence="13" id="KW-1133">Transmembrane helix</keyword>
<comment type="cofactor">
    <cofactor evidence="19">
        <name>Zn(2+)</name>
        <dbReference type="ChEBI" id="CHEBI:29105"/>
    </cofactor>
    <text evidence="19">Binds 1 zinc ion per subunit.</text>
</comment>
<keyword evidence="5" id="KW-0336">GPI-anchor</keyword>
<evidence type="ECO:0000259" key="22">
    <source>
        <dbReference type="Pfam" id="PF01433"/>
    </source>
</evidence>
<dbReference type="InterPro" id="IPR014782">
    <property type="entry name" value="Peptidase_M1_dom"/>
</dbReference>
<comment type="subcellular location">
    <subcellularLocation>
        <location evidence="2">Cell membrane</location>
        <topology evidence="2">Lipid-anchor</topology>
        <topology evidence="2">GPI-anchor</topology>
    </subcellularLocation>
    <subcellularLocation>
        <location evidence="1">Membrane</location>
        <topology evidence="1">Single-pass type II membrane protein</topology>
    </subcellularLocation>
</comment>
<keyword evidence="10" id="KW-0378">Hydrolase</keyword>
<evidence type="ECO:0000256" key="16">
    <source>
        <dbReference type="ARBA" id="ARBA00023180"/>
    </source>
</evidence>
<dbReference type="SUPFAM" id="SSF63737">
    <property type="entry name" value="Leukotriene A4 hydrolase N-terminal domain"/>
    <property type="match status" value="2"/>
</dbReference>
<feature type="domain" description="ERAP1-like C-terminal" evidence="23">
    <location>
        <begin position="586"/>
        <end position="874"/>
    </location>
</feature>
<dbReference type="InterPro" id="IPR042097">
    <property type="entry name" value="Aminopeptidase_N-like_N_sf"/>
</dbReference>
<feature type="binding site" evidence="19">
    <location>
        <position position="375"/>
    </location>
    <ligand>
        <name>Zn(2+)</name>
        <dbReference type="ChEBI" id="CHEBI:29105"/>
        <note>catalytic</note>
    </ligand>
</feature>
<feature type="domain" description="Aminopeptidase N-like N-terminal" evidence="24">
    <location>
        <begin position="930"/>
        <end position="1114"/>
    </location>
</feature>
<feature type="domain" description="Aminopeptidase N-like N-terminal" evidence="24">
    <location>
        <begin position="47"/>
        <end position="233"/>
    </location>
</feature>
<feature type="site" description="Transition state stabilizer" evidence="20">
    <location>
        <position position="438"/>
    </location>
</feature>
<feature type="domain" description="ERAP1-like C-terminal" evidence="23">
    <location>
        <begin position="1483"/>
        <end position="1791"/>
    </location>
</feature>
<dbReference type="GO" id="GO:0008270">
    <property type="term" value="F:zinc ion binding"/>
    <property type="evidence" value="ECO:0007669"/>
    <property type="project" value="InterPro"/>
</dbReference>
<feature type="domain" description="Peptidase M1 membrane alanine aminopeptidase" evidence="22">
    <location>
        <begin position="1272"/>
        <end position="1401"/>
    </location>
</feature>
<dbReference type="Gene3D" id="1.10.390.10">
    <property type="entry name" value="Neutral Protease Domain 2"/>
    <property type="match status" value="3"/>
</dbReference>
<feature type="signal peptide" evidence="21">
    <location>
        <begin position="1"/>
        <end position="18"/>
    </location>
</feature>
<dbReference type="PANTHER" id="PTHR11533">
    <property type="entry name" value="PROTEASE M1 ZINC METALLOPROTEASE"/>
    <property type="match status" value="1"/>
</dbReference>
<dbReference type="FunFam" id="2.60.40.1730:FF:000012">
    <property type="entry name" value="Aminopeptidase N"/>
    <property type="match status" value="1"/>
</dbReference>
<evidence type="ECO:0000256" key="7">
    <source>
        <dbReference type="ARBA" id="ARBA00022692"/>
    </source>
</evidence>
<keyword evidence="14" id="KW-0482">Metalloprotease</keyword>
<dbReference type="Gene3D" id="1.25.50.20">
    <property type="match status" value="2"/>
</dbReference>
<dbReference type="GO" id="GO:0005886">
    <property type="term" value="C:plasma membrane"/>
    <property type="evidence" value="ECO:0007669"/>
    <property type="project" value="UniProtKB-SubCell"/>
</dbReference>
<dbReference type="CDD" id="cd09601">
    <property type="entry name" value="M1_APN-Q_like"/>
    <property type="match status" value="2"/>
</dbReference>
<dbReference type="GO" id="GO:0043171">
    <property type="term" value="P:peptide catabolic process"/>
    <property type="evidence" value="ECO:0007669"/>
    <property type="project" value="TreeGrafter"/>
</dbReference>
<keyword evidence="26" id="KW-1185">Reference proteome</keyword>
<sequence>MILKLVLVLVTTLGVTLSKFPDVPYSDVRNISPINDGSYRIPNDTIPISYDILLEPNFETFTFDGEVIITIEVVEDTSTITLHANDLQIGTEDVEVDARNNEISPVVEDTEFVEDFHFFKIHLAEEVGAGEILEISIKYTGNLNTANRGFYRARYVENEIEKWFATTQFESTDARRAFPCYDEPALKATFTIRIIRPASYNSVSNMPLLEINDLGDGRFEDVFEESVLMSTYLVAFVVSEMAKTIGEMDVSEMAKTVVVENQAVIGVPFYINDGRGEFAQTTGIETVKAMEEFTGVQYTLDKLDQVAIPDNYFSAGAMENWGLVTYRESYLLYKDGISTSSEKQRIAAIISHEYGHQWFGNLVSPLWWTYIWLNEGFATYFEHYATDEVDPELRMMDQYVLLVNQYAMDNDALVSTRRMSYYAETPSDISRLFDRIAYEKSGSVIRMMEHFLTTATFRRGLNIYLNARGLKAAQASDLWEAMQQAISEESSTILGDLNIVDIMETWNMNTGFPVITVSRNEDGKVVLSQTRFFLDREAVDEDNPVWTVPINYYNADPENDFTDTRANYWLTAAEDTTDIDLADDEWFILNKQGIGYYRTDYSDELWSLNIDFLINGDYESIHPSSRAQIINDAFNLARSDRLSYKILMDLFMYLKRETDYVPLFMVNTEHYETFKKFTWRILDAAYTSVTIEFPTDHTTKLNRVNVLNWLCRMGHPRCLEETNTLLTERIIATPDEQTPVYCGGLILDENTEENWKYIFDRYMGTEAESLEKSRLLSALGCTTSQTQLKAWLDIIVGIDEENSNSAFSVSTAFTGVVSAHKFGLDTALDYVIENFVQIQSSLSTQNVRSILTALGSRLSTAAQRTRLQGLYNSLSSALQTQHSESFTAAIASITSNIQEAAVHLPDVFEWLEVYAEEDAEFGYRLPTNTKPLNYLVTLDPDFTAFTFAGEVTMRIETLRRTRTVIWHEFDLIITNIEVKLESSTVALEIYDDKYEPTYQMRKIELAEPVEAGEILEITITYTGKLNEENEGFYRASYEEGGVTKWYGTTQFEAVHARRAFPCFDEPALKAKFTIRIIRPTTYNSISNTYRANEVPVGTKRMDTFEETELMSTYLVAFVVSEMSKTDEVDNQSVYGEPRFITDNRGIYARTTGIATLRQLEEYTGIDYLLNKIDQVAIGDSYFTFGAMENWGLVTYRARLLFYKDSPRLCKHCTRKGKHRHSWWEYIWLNEGFATYFESYIGNRVESTMNIMSRYVINNNQRAMESDSSSSKSTMNIMSRYVINNNQRAMESDSSSSSRPMNYNIEEPKDIMSLFDRIAYQKSGSVIRMMANILTPEIFANGLNIYLDTMKLGAAVPSNLWNALQTAVDAATNKPALQTAVDAATNKPVLDGQTVASIMNTWASQAGYPVVTVTRTTAGAISIAQTRFLLTNDAGSTSSLWQIPINYIRSTAEDISAGFADTTITSWLRTASGNLNVQLAEEEWIMINKESMGYYRVDYDDTTWALITEYLNSDDYGNIPPVSRSQLIDDVMNLAKVGRVTYNQTFDLLSYLKRETDYIPLYTYLRELDFLEKYLMTSDEHYEIFKVFVRDSLAAAYDDIESGEADHTMILKRNRVFSLAAAYDDIESGEADHTMILKRNRVFSWLSKMEDATSLETLHTELAAAGVVNPDMQTLVYCGGLITDEDTEAKWNFLFEKLDDNSVESLERARVLNALGCTTSTTQLNRWLDIIAGVNEESTIEVADRVTALTATLNAHKVGFETAYQYILDNFVQLDTTLGSENTKSVIRTLANKLRV</sequence>
<protein>
    <submittedName>
        <fullName evidence="25">ERAP1-like C-terminal domain</fullName>
    </submittedName>
</protein>
<keyword evidence="4" id="KW-1003">Cell membrane</keyword>
<evidence type="ECO:0000256" key="14">
    <source>
        <dbReference type="ARBA" id="ARBA00023049"/>
    </source>
</evidence>
<dbReference type="InterPro" id="IPR024571">
    <property type="entry name" value="ERAP1-like_C_dom"/>
</dbReference>
<dbReference type="GO" id="GO:0005615">
    <property type="term" value="C:extracellular space"/>
    <property type="evidence" value="ECO:0007669"/>
    <property type="project" value="TreeGrafter"/>
</dbReference>
<evidence type="ECO:0000256" key="9">
    <source>
        <dbReference type="ARBA" id="ARBA00022729"/>
    </source>
</evidence>
<dbReference type="InterPro" id="IPR001930">
    <property type="entry name" value="Peptidase_M1"/>
</dbReference>
<evidence type="ECO:0000256" key="8">
    <source>
        <dbReference type="ARBA" id="ARBA00022723"/>
    </source>
</evidence>
<feature type="domain" description="Peptidase M1 membrane alanine aminopeptidase" evidence="22">
    <location>
        <begin position="282"/>
        <end position="506"/>
    </location>
</feature>
<dbReference type="Pfam" id="PF17900">
    <property type="entry name" value="Peptidase_M1_N"/>
    <property type="match status" value="2"/>
</dbReference>
<evidence type="ECO:0000256" key="3">
    <source>
        <dbReference type="ARBA" id="ARBA00010136"/>
    </source>
</evidence>
<feature type="domain" description="Peptidase M1 membrane alanine aminopeptidase" evidence="22">
    <location>
        <begin position="1151"/>
        <end position="1203"/>
    </location>
</feature>
<dbReference type="GO" id="GO:0005737">
    <property type="term" value="C:cytoplasm"/>
    <property type="evidence" value="ECO:0007669"/>
    <property type="project" value="TreeGrafter"/>
</dbReference>
<dbReference type="Gene3D" id="3.30.2010.30">
    <property type="match status" value="1"/>
</dbReference>
<dbReference type="PRINTS" id="PR00756">
    <property type="entry name" value="ALADIPTASE"/>
</dbReference>
<dbReference type="Proteomes" id="UP001458880">
    <property type="component" value="Unassembled WGS sequence"/>
</dbReference>
<dbReference type="InterPro" id="IPR045357">
    <property type="entry name" value="Aminopeptidase_N-like_N"/>
</dbReference>
<evidence type="ECO:0000313" key="25">
    <source>
        <dbReference type="EMBL" id="KAK9730880.1"/>
    </source>
</evidence>
<dbReference type="GO" id="GO:0042277">
    <property type="term" value="F:peptide binding"/>
    <property type="evidence" value="ECO:0007669"/>
    <property type="project" value="TreeGrafter"/>
</dbReference>
<gene>
    <name evidence="25" type="ORF">QE152_g14185</name>
</gene>
<evidence type="ECO:0000256" key="1">
    <source>
        <dbReference type="ARBA" id="ARBA00004606"/>
    </source>
</evidence>
<evidence type="ECO:0000256" key="5">
    <source>
        <dbReference type="ARBA" id="ARBA00022622"/>
    </source>
</evidence>
<evidence type="ECO:0000256" key="11">
    <source>
        <dbReference type="ARBA" id="ARBA00022833"/>
    </source>
</evidence>
<dbReference type="Gene3D" id="2.60.40.1730">
    <property type="entry name" value="tricorn interacting facor f3 domain"/>
    <property type="match status" value="2"/>
</dbReference>
<dbReference type="FunFam" id="2.60.40.1910:FF:000008">
    <property type="entry name" value="Aminopeptidase"/>
    <property type="match status" value="2"/>
</dbReference>
<feature type="binding site" evidence="19">
    <location>
        <position position="352"/>
    </location>
    <ligand>
        <name>Zn(2+)</name>
        <dbReference type="ChEBI" id="CHEBI:29105"/>
        <note>catalytic</note>
    </ligand>
</feature>
<accession>A0AAW1LBP4</accession>
<evidence type="ECO:0000256" key="10">
    <source>
        <dbReference type="ARBA" id="ARBA00022801"/>
    </source>
</evidence>
<keyword evidence="6" id="KW-0645">Protease</keyword>
<keyword evidence="9 21" id="KW-0732">Signal</keyword>
<comment type="similarity">
    <text evidence="3">Belongs to the peptidase M1 family.</text>
</comment>
<dbReference type="InterPro" id="IPR027268">
    <property type="entry name" value="Peptidase_M4/M1_CTD_sf"/>
</dbReference>
<dbReference type="SUPFAM" id="SSF55486">
    <property type="entry name" value="Metalloproteases ('zincins'), catalytic domain"/>
    <property type="match status" value="2"/>
</dbReference>
<dbReference type="PANTHER" id="PTHR11533:SF290">
    <property type="entry name" value="AMINOPEPTIDASE"/>
    <property type="match status" value="1"/>
</dbReference>
<keyword evidence="15" id="KW-0472">Membrane</keyword>
<dbReference type="GO" id="GO:0098552">
    <property type="term" value="C:side of membrane"/>
    <property type="evidence" value="ECO:0007669"/>
    <property type="project" value="UniProtKB-KW"/>
</dbReference>
<comment type="caution">
    <text evidence="25">The sequence shown here is derived from an EMBL/GenBank/DDBJ whole genome shotgun (WGS) entry which is preliminary data.</text>
</comment>
<keyword evidence="11 19" id="KW-0862">Zinc</keyword>
<keyword evidence="16" id="KW-0325">Glycoprotein</keyword>
<feature type="active site" description="Proton acceptor" evidence="18">
    <location>
        <position position="353"/>
    </location>
</feature>
<evidence type="ECO:0000259" key="24">
    <source>
        <dbReference type="Pfam" id="PF17900"/>
    </source>
</evidence>
<evidence type="ECO:0000256" key="6">
    <source>
        <dbReference type="ARBA" id="ARBA00022670"/>
    </source>
</evidence>
<organism evidence="25 26">
    <name type="scientific">Popillia japonica</name>
    <name type="common">Japanese beetle</name>
    <dbReference type="NCBI Taxonomy" id="7064"/>
    <lineage>
        <taxon>Eukaryota</taxon>
        <taxon>Metazoa</taxon>
        <taxon>Ecdysozoa</taxon>
        <taxon>Arthropoda</taxon>
        <taxon>Hexapoda</taxon>
        <taxon>Insecta</taxon>
        <taxon>Pterygota</taxon>
        <taxon>Neoptera</taxon>
        <taxon>Endopterygota</taxon>
        <taxon>Coleoptera</taxon>
        <taxon>Polyphaga</taxon>
        <taxon>Scarabaeiformia</taxon>
        <taxon>Scarabaeidae</taxon>
        <taxon>Rutelinae</taxon>
        <taxon>Popillia</taxon>
    </lineage>
</organism>
<reference evidence="25 26" key="1">
    <citation type="journal article" date="2024" name="BMC Genomics">
        <title>De novo assembly and annotation of Popillia japonica's genome with initial clues to its potential as an invasive pest.</title>
        <authorList>
            <person name="Cucini C."/>
            <person name="Boschi S."/>
            <person name="Funari R."/>
            <person name="Cardaioli E."/>
            <person name="Iannotti N."/>
            <person name="Marturano G."/>
            <person name="Paoli F."/>
            <person name="Bruttini M."/>
            <person name="Carapelli A."/>
            <person name="Frati F."/>
            <person name="Nardi F."/>
        </authorList>
    </citation>
    <scope>NUCLEOTIDE SEQUENCE [LARGE SCALE GENOMIC DNA]</scope>
    <source>
        <strain evidence="25">DMR45628</strain>
    </source>
</reference>
<keyword evidence="7" id="KW-0812">Transmembrane</keyword>
<dbReference type="InterPro" id="IPR050344">
    <property type="entry name" value="Peptidase_M1_aminopeptidases"/>
</dbReference>
<dbReference type="Gene3D" id="2.60.40.1910">
    <property type="match status" value="2"/>
</dbReference>
<keyword evidence="17" id="KW-0449">Lipoprotein</keyword>